<feature type="region of interest" description="Disordered" evidence="1">
    <location>
        <begin position="1"/>
        <end position="45"/>
    </location>
</feature>
<evidence type="ECO:0000313" key="3">
    <source>
        <dbReference type="Proteomes" id="UP001066276"/>
    </source>
</evidence>
<feature type="region of interest" description="Disordered" evidence="1">
    <location>
        <begin position="58"/>
        <end position="82"/>
    </location>
</feature>
<evidence type="ECO:0000313" key="2">
    <source>
        <dbReference type="EMBL" id="KAJ1158068.1"/>
    </source>
</evidence>
<feature type="compositionally biased region" description="Basic and acidic residues" evidence="1">
    <location>
        <begin position="156"/>
        <end position="165"/>
    </location>
</feature>
<name>A0AAV7S468_PLEWA</name>
<keyword evidence="3" id="KW-1185">Reference proteome</keyword>
<dbReference type="AlphaFoldDB" id="A0AAV7S468"/>
<reference evidence="2" key="1">
    <citation type="journal article" date="2022" name="bioRxiv">
        <title>Sequencing and chromosome-scale assembly of the giantPleurodeles waltlgenome.</title>
        <authorList>
            <person name="Brown T."/>
            <person name="Elewa A."/>
            <person name="Iarovenko S."/>
            <person name="Subramanian E."/>
            <person name="Araus A.J."/>
            <person name="Petzold A."/>
            <person name="Susuki M."/>
            <person name="Suzuki K.-i.T."/>
            <person name="Hayashi T."/>
            <person name="Toyoda A."/>
            <person name="Oliveira C."/>
            <person name="Osipova E."/>
            <person name="Leigh N.D."/>
            <person name="Simon A."/>
            <person name="Yun M.H."/>
        </authorList>
    </citation>
    <scope>NUCLEOTIDE SEQUENCE</scope>
    <source>
        <strain evidence="2">20211129_DDA</strain>
        <tissue evidence="2">Liver</tissue>
    </source>
</reference>
<protein>
    <submittedName>
        <fullName evidence="2">Uncharacterized protein</fullName>
    </submittedName>
</protein>
<dbReference type="EMBL" id="JANPWB010000009">
    <property type="protein sequence ID" value="KAJ1158068.1"/>
    <property type="molecule type" value="Genomic_DNA"/>
</dbReference>
<gene>
    <name evidence="2" type="ORF">NDU88_010763</name>
</gene>
<dbReference type="Proteomes" id="UP001066276">
    <property type="component" value="Chromosome 5"/>
</dbReference>
<feature type="region of interest" description="Disordered" evidence="1">
    <location>
        <begin position="100"/>
        <end position="177"/>
    </location>
</feature>
<sequence length="190" mass="19882">MGRRRREGRVSTSSKGRGPCPRADAARPVPLRMACPRGQGPPPASVRVVEGRVVCGGRASGAPDAVLCPPTTCPPSPPERGYQSISADVLLAASPSLRLGVSAASPSQTRPPAPPTRPYAHDPRRAPDTSVPAAERPTTRAQPGREDQGTPARGRASPEEGRGSRPDTSASLNLRSPDAFCRARTLLLFS</sequence>
<accession>A0AAV7S468</accession>
<organism evidence="2 3">
    <name type="scientific">Pleurodeles waltl</name>
    <name type="common">Iberian ribbed newt</name>
    <dbReference type="NCBI Taxonomy" id="8319"/>
    <lineage>
        <taxon>Eukaryota</taxon>
        <taxon>Metazoa</taxon>
        <taxon>Chordata</taxon>
        <taxon>Craniata</taxon>
        <taxon>Vertebrata</taxon>
        <taxon>Euteleostomi</taxon>
        <taxon>Amphibia</taxon>
        <taxon>Batrachia</taxon>
        <taxon>Caudata</taxon>
        <taxon>Salamandroidea</taxon>
        <taxon>Salamandridae</taxon>
        <taxon>Pleurodelinae</taxon>
        <taxon>Pleurodeles</taxon>
    </lineage>
</organism>
<proteinExistence type="predicted"/>
<evidence type="ECO:0000256" key="1">
    <source>
        <dbReference type="SAM" id="MobiDB-lite"/>
    </source>
</evidence>
<comment type="caution">
    <text evidence="2">The sequence shown here is derived from an EMBL/GenBank/DDBJ whole genome shotgun (WGS) entry which is preliminary data.</text>
</comment>